<evidence type="ECO:0000313" key="2">
    <source>
        <dbReference type="Proteomes" id="UP001060085"/>
    </source>
</evidence>
<keyword evidence="2" id="KW-1185">Reference proteome</keyword>
<accession>A0ACC0CDW5</accession>
<comment type="caution">
    <text evidence="1">The sequence shown here is derived from an EMBL/GenBank/DDBJ whole genome shotgun (WGS) entry which is preliminary data.</text>
</comment>
<sequence>MLLVFSMDINLEMPCIHDDKIDNAINIADISTSTDAFHREDDGPSLSKEVNTERDGIGVEVNASDEKSANLSYYEPHEGLEFETKEAAYSFYREYARSVGFGITIKASRRSKKSGKFIDVKIACSRFGSKRKSSMSVTPRSCPKTDCKASMHMKRRQDGKWYIYSVVKEHNHEICPNDFYSAISGRYKKSGSINCQKKGLQLALDPEDVKLLLDTFILLQSETSDFFYAVDFDSEKRMRNVFWIDGKGRNDYGNFFDVVFFDTSCLKDNYKVPFLPVVGVNQHFQYILLGCALIGDESSSTLSWLMRTWLRAMGGQSPTVVITADDISVKEAVADVFPDSCHCFSLWLVLRKISQNLSHKVQQFPNLMSKFDKCIHQSRTDEEFQKRWHKMVDKFELGDDEWIRSLYDDRKKWVPTYMRGVFLGGLTTFQQSEIVSSFFDKYIHRDTTFKEFIDQYKLFLNHRCKAEDRDEFETRHQKPMLKSLSPFEKQMCTVYTPAIFKKFQAEVLGSFGCNLKKEAEDEMCILFRVNDLDGHDSFTVTLNKERPDVSCLCCSFEYRGFLCRHAMRVLQISGVSKIPSPYILKRWTIDAKISDIESTLSSRLNNRIQRLNDLCKLGVKLGEEGSLSGETYDIALFAIEEALKHCVDRNNSAGSVLEKNMLARQNFLSGEDGNKGNSRTKVSKKKRTPKKCKVQDVEAPNVEIQNIGEKMEQLKQRTPTLESAYVPHPVVQGMELGNRTPIIDSYCDAEPGIQAMGQVSSVALHRDGYYSNQQSMLGLLLQGQLGSGTPLMHCFDIQDN</sequence>
<evidence type="ECO:0000313" key="1">
    <source>
        <dbReference type="EMBL" id="KAI5683057.1"/>
    </source>
</evidence>
<reference evidence="2" key="1">
    <citation type="journal article" date="2023" name="Nat. Plants">
        <title>Single-cell RNA sequencing provides a high-resolution roadmap for understanding the multicellular compartmentation of specialized metabolism.</title>
        <authorList>
            <person name="Sun S."/>
            <person name="Shen X."/>
            <person name="Li Y."/>
            <person name="Li Y."/>
            <person name="Wang S."/>
            <person name="Li R."/>
            <person name="Zhang H."/>
            <person name="Shen G."/>
            <person name="Guo B."/>
            <person name="Wei J."/>
            <person name="Xu J."/>
            <person name="St-Pierre B."/>
            <person name="Chen S."/>
            <person name="Sun C."/>
        </authorList>
    </citation>
    <scope>NUCLEOTIDE SEQUENCE [LARGE SCALE GENOMIC DNA]</scope>
</reference>
<dbReference type="EMBL" id="CM044701">
    <property type="protein sequence ID" value="KAI5683057.1"/>
    <property type="molecule type" value="Genomic_DNA"/>
</dbReference>
<organism evidence="1 2">
    <name type="scientific">Catharanthus roseus</name>
    <name type="common">Madagascar periwinkle</name>
    <name type="synonym">Vinca rosea</name>
    <dbReference type="NCBI Taxonomy" id="4058"/>
    <lineage>
        <taxon>Eukaryota</taxon>
        <taxon>Viridiplantae</taxon>
        <taxon>Streptophyta</taxon>
        <taxon>Embryophyta</taxon>
        <taxon>Tracheophyta</taxon>
        <taxon>Spermatophyta</taxon>
        <taxon>Magnoliopsida</taxon>
        <taxon>eudicotyledons</taxon>
        <taxon>Gunneridae</taxon>
        <taxon>Pentapetalae</taxon>
        <taxon>asterids</taxon>
        <taxon>lamiids</taxon>
        <taxon>Gentianales</taxon>
        <taxon>Apocynaceae</taxon>
        <taxon>Rauvolfioideae</taxon>
        <taxon>Vinceae</taxon>
        <taxon>Catharanthinae</taxon>
        <taxon>Catharanthus</taxon>
    </lineage>
</organism>
<protein>
    <submittedName>
        <fullName evidence="1">Uncharacterized protein</fullName>
    </submittedName>
</protein>
<dbReference type="Proteomes" id="UP001060085">
    <property type="component" value="Linkage Group LG01"/>
</dbReference>
<proteinExistence type="predicted"/>
<name>A0ACC0CDW5_CATRO</name>
<gene>
    <name evidence="1" type="ORF">M9H77_04285</name>
</gene>